<dbReference type="EMBL" id="JANPWB010000001">
    <property type="protein sequence ID" value="KAJ1214771.1"/>
    <property type="molecule type" value="Genomic_DNA"/>
</dbReference>
<proteinExistence type="predicted"/>
<reference evidence="2" key="1">
    <citation type="journal article" date="2022" name="bioRxiv">
        <title>Sequencing and chromosome-scale assembly of the giantPleurodeles waltlgenome.</title>
        <authorList>
            <person name="Brown T."/>
            <person name="Elewa A."/>
            <person name="Iarovenko S."/>
            <person name="Subramanian E."/>
            <person name="Araus A.J."/>
            <person name="Petzold A."/>
            <person name="Susuki M."/>
            <person name="Suzuki K.-i.T."/>
            <person name="Hayashi T."/>
            <person name="Toyoda A."/>
            <person name="Oliveira C."/>
            <person name="Osipova E."/>
            <person name="Leigh N.D."/>
            <person name="Simon A."/>
            <person name="Yun M.H."/>
        </authorList>
    </citation>
    <scope>NUCLEOTIDE SEQUENCE</scope>
    <source>
        <strain evidence="2">20211129_DDA</strain>
        <tissue evidence="2">Liver</tissue>
    </source>
</reference>
<evidence type="ECO:0000256" key="1">
    <source>
        <dbReference type="SAM" id="MobiDB-lite"/>
    </source>
</evidence>
<comment type="caution">
    <text evidence="2">The sequence shown here is derived from an EMBL/GenBank/DDBJ whole genome shotgun (WGS) entry which is preliminary data.</text>
</comment>
<gene>
    <name evidence="2" type="ORF">NDU88_002384</name>
</gene>
<protein>
    <submittedName>
        <fullName evidence="2">Uncharacterized protein</fullName>
    </submittedName>
</protein>
<accession>A0AAV7WQ21</accession>
<feature type="region of interest" description="Disordered" evidence="1">
    <location>
        <begin position="1"/>
        <end position="22"/>
    </location>
</feature>
<organism evidence="2 3">
    <name type="scientific">Pleurodeles waltl</name>
    <name type="common">Iberian ribbed newt</name>
    <dbReference type="NCBI Taxonomy" id="8319"/>
    <lineage>
        <taxon>Eukaryota</taxon>
        <taxon>Metazoa</taxon>
        <taxon>Chordata</taxon>
        <taxon>Craniata</taxon>
        <taxon>Vertebrata</taxon>
        <taxon>Euteleostomi</taxon>
        <taxon>Amphibia</taxon>
        <taxon>Batrachia</taxon>
        <taxon>Caudata</taxon>
        <taxon>Salamandroidea</taxon>
        <taxon>Salamandridae</taxon>
        <taxon>Pleurodelinae</taxon>
        <taxon>Pleurodeles</taxon>
    </lineage>
</organism>
<name>A0AAV7WQ21_PLEWA</name>
<evidence type="ECO:0000313" key="2">
    <source>
        <dbReference type="EMBL" id="KAJ1214771.1"/>
    </source>
</evidence>
<dbReference type="Proteomes" id="UP001066276">
    <property type="component" value="Chromosome 1_1"/>
</dbReference>
<sequence>MEIVDSGDTGATTRPKKGAESGVECVEPQQAILCFGVKTVDAKPTCGGFFNAEVVGADFEAEVVVLKVESSAWYGAGRLGTEVVGLAQRWSA</sequence>
<dbReference type="AlphaFoldDB" id="A0AAV7WQ21"/>
<keyword evidence="3" id="KW-1185">Reference proteome</keyword>
<evidence type="ECO:0000313" key="3">
    <source>
        <dbReference type="Proteomes" id="UP001066276"/>
    </source>
</evidence>